<keyword evidence="12" id="KW-0902">Two-component regulatory system</keyword>
<dbReference type="EC" id="2.7.13.3" evidence="3"/>
<dbReference type="SUPFAM" id="SSF47384">
    <property type="entry name" value="Homodimeric domain of signal transducing histidine kinase"/>
    <property type="match status" value="1"/>
</dbReference>
<evidence type="ECO:0000259" key="16">
    <source>
        <dbReference type="PROSITE" id="PS50885"/>
    </source>
</evidence>
<dbReference type="CDD" id="cd06225">
    <property type="entry name" value="HAMP"/>
    <property type="match status" value="1"/>
</dbReference>
<keyword evidence="6" id="KW-0808">Transferase</keyword>
<dbReference type="InterPro" id="IPR004358">
    <property type="entry name" value="Sig_transdc_His_kin-like_C"/>
</dbReference>
<evidence type="ECO:0000256" key="10">
    <source>
        <dbReference type="ARBA" id="ARBA00022840"/>
    </source>
</evidence>
<evidence type="ECO:0000256" key="9">
    <source>
        <dbReference type="ARBA" id="ARBA00022777"/>
    </source>
</evidence>
<dbReference type="SUPFAM" id="SSF158472">
    <property type="entry name" value="HAMP domain-like"/>
    <property type="match status" value="1"/>
</dbReference>
<dbReference type="InterPro" id="IPR036890">
    <property type="entry name" value="HATPase_C_sf"/>
</dbReference>
<dbReference type="Gene3D" id="3.30.565.10">
    <property type="entry name" value="Histidine kinase-like ATPase, C-terminal domain"/>
    <property type="match status" value="1"/>
</dbReference>
<keyword evidence="8" id="KW-0547">Nucleotide-binding</keyword>
<evidence type="ECO:0000256" key="14">
    <source>
        <dbReference type="SAM" id="Phobius"/>
    </source>
</evidence>
<dbReference type="SMART" id="SM00388">
    <property type="entry name" value="HisKA"/>
    <property type="match status" value="1"/>
</dbReference>
<evidence type="ECO:0000256" key="11">
    <source>
        <dbReference type="ARBA" id="ARBA00022989"/>
    </source>
</evidence>
<keyword evidence="9 17" id="KW-0418">Kinase</keyword>
<evidence type="ECO:0000259" key="15">
    <source>
        <dbReference type="PROSITE" id="PS50109"/>
    </source>
</evidence>
<dbReference type="PANTHER" id="PTHR45528:SF1">
    <property type="entry name" value="SENSOR HISTIDINE KINASE CPXA"/>
    <property type="match status" value="1"/>
</dbReference>
<evidence type="ECO:0000256" key="6">
    <source>
        <dbReference type="ARBA" id="ARBA00022679"/>
    </source>
</evidence>
<dbReference type="InterPro" id="IPR003594">
    <property type="entry name" value="HATPase_dom"/>
</dbReference>
<dbReference type="CDD" id="cd00075">
    <property type="entry name" value="HATPase"/>
    <property type="match status" value="1"/>
</dbReference>
<dbReference type="Gene3D" id="6.10.340.10">
    <property type="match status" value="1"/>
</dbReference>
<keyword evidence="5" id="KW-0597">Phosphoprotein</keyword>
<comment type="catalytic activity">
    <reaction evidence="1">
        <text>ATP + protein L-histidine = ADP + protein N-phospho-L-histidine.</text>
        <dbReference type="EC" id="2.7.13.3"/>
    </reaction>
</comment>
<evidence type="ECO:0000256" key="1">
    <source>
        <dbReference type="ARBA" id="ARBA00000085"/>
    </source>
</evidence>
<dbReference type="SMART" id="SM00387">
    <property type="entry name" value="HATPase_c"/>
    <property type="match status" value="1"/>
</dbReference>
<reference evidence="17" key="1">
    <citation type="submission" date="2022-09" db="EMBL/GenBank/DDBJ databases">
        <title>Eubacterium sp. LFL-14 isolated from human feces.</title>
        <authorList>
            <person name="Liu F."/>
        </authorList>
    </citation>
    <scope>NUCLEOTIDE SEQUENCE</scope>
    <source>
        <strain evidence="17">LFL-14</strain>
    </source>
</reference>
<comment type="caution">
    <text evidence="17">The sequence shown here is derived from an EMBL/GenBank/DDBJ whole genome shotgun (WGS) entry which is preliminary data.</text>
</comment>
<protein>
    <recommendedName>
        <fullName evidence="3">histidine kinase</fullName>
        <ecNumber evidence="3">2.7.13.3</ecNumber>
    </recommendedName>
</protein>
<feature type="domain" description="Histidine kinase" evidence="15">
    <location>
        <begin position="258"/>
        <end position="475"/>
    </location>
</feature>
<evidence type="ECO:0000256" key="12">
    <source>
        <dbReference type="ARBA" id="ARBA00023012"/>
    </source>
</evidence>
<evidence type="ECO:0000256" key="4">
    <source>
        <dbReference type="ARBA" id="ARBA00022475"/>
    </source>
</evidence>
<dbReference type="InterPro" id="IPR003660">
    <property type="entry name" value="HAMP_dom"/>
</dbReference>
<keyword evidence="4" id="KW-1003">Cell membrane</keyword>
<dbReference type="CDD" id="cd00082">
    <property type="entry name" value="HisKA"/>
    <property type="match status" value="1"/>
</dbReference>
<keyword evidence="13 14" id="KW-0472">Membrane</keyword>
<dbReference type="InterPro" id="IPR036097">
    <property type="entry name" value="HisK_dim/P_sf"/>
</dbReference>
<evidence type="ECO:0000313" key="17">
    <source>
        <dbReference type="EMBL" id="MCT7398727.1"/>
    </source>
</evidence>
<dbReference type="PROSITE" id="PS50109">
    <property type="entry name" value="HIS_KIN"/>
    <property type="match status" value="1"/>
</dbReference>
<dbReference type="PRINTS" id="PR00344">
    <property type="entry name" value="BCTRLSENSOR"/>
</dbReference>
<dbReference type="GO" id="GO:0016301">
    <property type="term" value="F:kinase activity"/>
    <property type="evidence" value="ECO:0007669"/>
    <property type="project" value="UniProtKB-KW"/>
</dbReference>
<evidence type="ECO:0000256" key="5">
    <source>
        <dbReference type="ARBA" id="ARBA00022553"/>
    </source>
</evidence>
<dbReference type="Gene3D" id="1.10.287.130">
    <property type="match status" value="1"/>
</dbReference>
<dbReference type="RefSeq" id="WP_117910101.1">
    <property type="nucleotide sequence ID" value="NZ_JAODBU010000006.1"/>
</dbReference>
<evidence type="ECO:0000256" key="13">
    <source>
        <dbReference type="ARBA" id="ARBA00023136"/>
    </source>
</evidence>
<feature type="transmembrane region" description="Helical" evidence="14">
    <location>
        <begin position="9"/>
        <end position="27"/>
    </location>
</feature>
<dbReference type="Proteomes" id="UP001431199">
    <property type="component" value="Unassembled WGS sequence"/>
</dbReference>
<sequence length="476" mass="53842">MKDSILEKFFIGYISFAILGMLIITYWSTNITYNHLVETTASQLYSYATVASKNIADDCNYSLSDITDFEPYVEDFNKILNSEVWILGSDFNLKYSSDGSDLTSDSSKSIIISNFNPADYQNGGHYQISNMYNIFKTDMLHVVHPIKSGSSSPYGYMLVHVSTASIKSSSYTITKIFYLTYFIILLLSLIIFFNFVWFIYAPLKDIRTAAMQYAQGNFDFDPIKIYSDDEIGDVANSLNYMASQLRDSNEYQQKFISNISHDFRSPLTSIKGYIEAIMDGTIPPEMQNKYLGIVLSEANRLEHLTNGLRDLNVWSNKGPELILEDFDILELIHSSIETLEAVSSKKNIKLTIVNEAKKTIVTADKGKIEQVIYNLIDNAIKFSFNDSEIIIRLYNNRGKLFCVIKDNGIGISHDNINKIWQRFYKTDSSRGMDKTGSGIGLSIVKEIISAHNETIDVISTEGVGTEFIFSLSLAKK</sequence>
<evidence type="ECO:0000313" key="18">
    <source>
        <dbReference type="Proteomes" id="UP001431199"/>
    </source>
</evidence>
<evidence type="ECO:0000256" key="2">
    <source>
        <dbReference type="ARBA" id="ARBA00004651"/>
    </source>
</evidence>
<evidence type="ECO:0000256" key="8">
    <source>
        <dbReference type="ARBA" id="ARBA00022741"/>
    </source>
</evidence>
<evidence type="ECO:0000256" key="7">
    <source>
        <dbReference type="ARBA" id="ARBA00022692"/>
    </source>
</evidence>
<keyword evidence="11 14" id="KW-1133">Transmembrane helix</keyword>
<evidence type="ECO:0000256" key="3">
    <source>
        <dbReference type="ARBA" id="ARBA00012438"/>
    </source>
</evidence>
<dbReference type="Pfam" id="PF00512">
    <property type="entry name" value="HisKA"/>
    <property type="match status" value="1"/>
</dbReference>
<dbReference type="Pfam" id="PF02518">
    <property type="entry name" value="HATPase_c"/>
    <property type="match status" value="1"/>
</dbReference>
<dbReference type="InterPro" id="IPR003661">
    <property type="entry name" value="HisK_dim/P_dom"/>
</dbReference>
<dbReference type="SUPFAM" id="SSF55874">
    <property type="entry name" value="ATPase domain of HSP90 chaperone/DNA topoisomerase II/histidine kinase"/>
    <property type="match status" value="1"/>
</dbReference>
<keyword evidence="7 14" id="KW-0812">Transmembrane</keyword>
<accession>A0ABT2LZK7</accession>
<dbReference type="PROSITE" id="PS50885">
    <property type="entry name" value="HAMP"/>
    <property type="match status" value="1"/>
</dbReference>
<dbReference type="InterPro" id="IPR005467">
    <property type="entry name" value="His_kinase_dom"/>
</dbReference>
<name>A0ABT2LZK7_9FIRM</name>
<feature type="transmembrane region" description="Helical" evidence="14">
    <location>
        <begin position="176"/>
        <end position="201"/>
    </location>
</feature>
<dbReference type="InterPro" id="IPR050398">
    <property type="entry name" value="HssS/ArlS-like"/>
</dbReference>
<keyword evidence="18" id="KW-1185">Reference proteome</keyword>
<keyword evidence="10" id="KW-0067">ATP-binding</keyword>
<dbReference type="SMART" id="SM00304">
    <property type="entry name" value="HAMP"/>
    <property type="match status" value="1"/>
</dbReference>
<organism evidence="17 18">
    <name type="scientific">Eubacterium album</name>
    <dbReference type="NCBI Taxonomy" id="2978477"/>
    <lineage>
        <taxon>Bacteria</taxon>
        <taxon>Bacillati</taxon>
        <taxon>Bacillota</taxon>
        <taxon>Clostridia</taxon>
        <taxon>Eubacteriales</taxon>
        <taxon>Eubacteriaceae</taxon>
        <taxon>Eubacterium</taxon>
    </lineage>
</organism>
<proteinExistence type="predicted"/>
<dbReference type="EMBL" id="JAODBU010000006">
    <property type="protein sequence ID" value="MCT7398727.1"/>
    <property type="molecule type" value="Genomic_DNA"/>
</dbReference>
<comment type="subcellular location">
    <subcellularLocation>
        <location evidence="2">Cell membrane</location>
        <topology evidence="2">Multi-pass membrane protein</topology>
    </subcellularLocation>
</comment>
<feature type="domain" description="HAMP" evidence="16">
    <location>
        <begin position="197"/>
        <end position="250"/>
    </location>
</feature>
<dbReference type="Pfam" id="PF00672">
    <property type="entry name" value="HAMP"/>
    <property type="match status" value="1"/>
</dbReference>
<dbReference type="PANTHER" id="PTHR45528">
    <property type="entry name" value="SENSOR HISTIDINE KINASE CPXA"/>
    <property type="match status" value="1"/>
</dbReference>
<gene>
    <name evidence="17" type="ORF">N5B56_06450</name>
</gene>